<accession>A0AAV7UXZ9</accession>
<dbReference type="Proteomes" id="UP001066276">
    <property type="component" value="Chromosome 2_2"/>
</dbReference>
<dbReference type="AlphaFoldDB" id="A0AAV7UXZ9"/>
<name>A0AAV7UXZ9_PLEWA</name>
<feature type="region of interest" description="Disordered" evidence="1">
    <location>
        <begin position="1"/>
        <end position="30"/>
    </location>
</feature>
<dbReference type="EMBL" id="JANPWB010000004">
    <property type="protein sequence ID" value="KAJ1193356.1"/>
    <property type="molecule type" value="Genomic_DNA"/>
</dbReference>
<keyword evidence="3" id="KW-1185">Reference proteome</keyword>
<reference evidence="2" key="1">
    <citation type="journal article" date="2022" name="bioRxiv">
        <title>Sequencing and chromosome-scale assembly of the giantPleurodeles waltlgenome.</title>
        <authorList>
            <person name="Brown T."/>
            <person name="Elewa A."/>
            <person name="Iarovenko S."/>
            <person name="Subramanian E."/>
            <person name="Araus A.J."/>
            <person name="Petzold A."/>
            <person name="Susuki M."/>
            <person name="Suzuki K.-i.T."/>
            <person name="Hayashi T."/>
            <person name="Toyoda A."/>
            <person name="Oliveira C."/>
            <person name="Osipova E."/>
            <person name="Leigh N.D."/>
            <person name="Simon A."/>
            <person name="Yun M.H."/>
        </authorList>
    </citation>
    <scope>NUCLEOTIDE SEQUENCE</scope>
    <source>
        <strain evidence="2">20211129_DDA</strain>
        <tissue evidence="2">Liver</tissue>
    </source>
</reference>
<organism evidence="2 3">
    <name type="scientific">Pleurodeles waltl</name>
    <name type="common">Iberian ribbed newt</name>
    <dbReference type="NCBI Taxonomy" id="8319"/>
    <lineage>
        <taxon>Eukaryota</taxon>
        <taxon>Metazoa</taxon>
        <taxon>Chordata</taxon>
        <taxon>Craniata</taxon>
        <taxon>Vertebrata</taxon>
        <taxon>Euteleostomi</taxon>
        <taxon>Amphibia</taxon>
        <taxon>Batrachia</taxon>
        <taxon>Caudata</taxon>
        <taxon>Salamandroidea</taxon>
        <taxon>Salamandridae</taxon>
        <taxon>Pleurodelinae</taxon>
        <taxon>Pleurodeles</taxon>
    </lineage>
</organism>
<sequence>MPLRRARLAAAAPRGGEVMPPLESRRTRRMCGPRGPLWGPVVGPGRARGAPLETGEALAAFTLILTAMMGGRPPQWTESCARAREWRRIVVEETLGRAARAVEWGRPGAFRQAGPAFPVILGVRASEGYAEACITS</sequence>
<evidence type="ECO:0000256" key="1">
    <source>
        <dbReference type="SAM" id="MobiDB-lite"/>
    </source>
</evidence>
<evidence type="ECO:0000313" key="2">
    <source>
        <dbReference type="EMBL" id="KAJ1193356.1"/>
    </source>
</evidence>
<proteinExistence type="predicted"/>
<evidence type="ECO:0000313" key="3">
    <source>
        <dbReference type="Proteomes" id="UP001066276"/>
    </source>
</evidence>
<gene>
    <name evidence="2" type="ORF">NDU88_002654</name>
</gene>
<comment type="caution">
    <text evidence="2">The sequence shown here is derived from an EMBL/GenBank/DDBJ whole genome shotgun (WGS) entry which is preliminary data.</text>
</comment>
<protein>
    <submittedName>
        <fullName evidence="2">Uncharacterized protein</fullName>
    </submittedName>
</protein>